<protein>
    <submittedName>
        <fullName evidence="2">AAA family ATPase</fullName>
    </submittedName>
</protein>
<sequence length="199" mass="21075">MIIVTAALKGGVGKTTSSVYLAALASSNRRAAILVDADPQASAADWVENSGDEKLERVEVLEAPTERLLTKALDRVGDDGVGVVDMPPSHERLLNKALDRASVVVIPTRVGGVETPRVEAVLDLVPPSTPVGLVICSARTFTRSYKEALESWVQAGVPVWGTIPERVAITAGPTGPLSLDGLESYRKVWRRALAAARAT</sequence>
<evidence type="ECO:0000313" key="3">
    <source>
        <dbReference type="Proteomes" id="UP001595699"/>
    </source>
</evidence>
<dbReference type="RefSeq" id="WP_205116584.1">
    <property type="nucleotide sequence ID" value="NZ_JAFBCM010000001.1"/>
</dbReference>
<accession>A0ABV7YLT4</accession>
<dbReference type="PANTHER" id="PTHR13696">
    <property type="entry name" value="P-LOOP CONTAINING NUCLEOSIDE TRIPHOSPHATE HYDROLASE"/>
    <property type="match status" value="1"/>
</dbReference>
<dbReference type="Gene3D" id="3.40.50.300">
    <property type="entry name" value="P-loop containing nucleotide triphosphate hydrolases"/>
    <property type="match status" value="1"/>
</dbReference>
<dbReference type="PANTHER" id="PTHR13696:SF99">
    <property type="entry name" value="COBYRINIC ACID AC-DIAMIDE SYNTHASE"/>
    <property type="match status" value="1"/>
</dbReference>
<evidence type="ECO:0000313" key="2">
    <source>
        <dbReference type="EMBL" id="MFC3765582.1"/>
    </source>
</evidence>
<proteinExistence type="predicted"/>
<reference evidence="3" key="1">
    <citation type="journal article" date="2019" name="Int. J. Syst. Evol. Microbiol.">
        <title>The Global Catalogue of Microorganisms (GCM) 10K type strain sequencing project: providing services to taxonomists for standard genome sequencing and annotation.</title>
        <authorList>
            <consortium name="The Broad Institute Genomics Platform"/>
            <consortium name="The Broad Institute Genome Sequencing Center for Infectious Disease"/>
            <person name="Wu L."/>
            <person name="Ma J."/>
        </authorList>
    </citation>
    <scope>NUCLEOTIDE SEQUENCE [LARGE SCALE GENOMIC DNA]</scope>
    <source>
        <strain evidence="3">CGMCC 4.7241</strain>
    </source>
</reference>
<dbReference type="Proteomes" id="UP001595699">
    <property type="component" value="Unassembled WGS sequence"/>
</dbReference>
<gene>
    <name evidence="2" type="ORF">ACFOUW_32440</name>
</gene>
<dbReference type="SUPFAM" id="SSF52540">
    <property type="entry name" value="P-loop containing nucleoside triphosphate hydrolases"/>
    <property type="match status" value="1"/>
</dbReference>
<dbReference type="InterPro" id="IPR050678">
    <property type="entry name" value="DNA_Partitioning_ATPase"/>
</dbReference>
<dbReference type="Pfam" id="PF01656">
    <property type="entry name" value="CbiA"/>
    <property type="match status" value="1"/>
</dbReference>
<name>A0ABV7YLT4_9ACTN</name>
<evidence type="ECO:0000259" key="1">
    <source>
        <dbReference type="Pfam" id="PF01656"/>
    </source>
</evidence>
<dbReference type="InterPro" id="IPR002586">
    <property type="entry name" value="CobQ/CobB/MinD/ParA_Nub-bd_dom"/>
</dbReference>
<feature type="domain" description="CobQ/CobB/MinD/ParA nucleotide binding" evidence="1">
    <location>
        <begin position="3"/>
        <end position="170"/>
    </location>
</feature>
<organism evidence="2 3">
    <name type="scientific">Tenggerimyces flavus</name>
    <dbReference type="NCBI Taxonomy" id="1708749"/>
    <lineage>
        <taxon>Bacteria</taxon>
        <taxon>Bacillati</taxon>
        <taxon>Actinomycetota</taxon>
        <taxon>Actinomycetes</taxon>
        <taxon>Propionibacteriales</taxon>
        <taxon>Nocardioidaceae</taxon>
        <taxon>Tenggerimyces</taxon>
    </lineage>
</organism>
<dbReference type="InterPro" id="IPR027417">
    <property type="entry name" value="P-loop_NTPase"/>
</dbReference>
<dbReference type="CDD" id="cd02042">
    <property type="entry name" value="ParAB_family"/>
    <property type="match status" value="1"/>
</dbReference>
<keyword evidence="3" id="KW-1185">Reference proteome</keyword>
<comment type="caution">
    <text evidence="2">The sequence shown here is derived from an EMBL/GenBank/DDBJ whole genome shotgun (WGS) entry which is preliminary data.</text>
</comment>
<dbReference type="EMBL" id="JBHRZH010000041">
    <property type="protein sequence ID" value="MFC3765582.1"/>
    <property type="molecule type" value="Genomic_DNA"/>
</dbReference>